<dbReference type="SUPFAM" id="SSF51182">
    <property type="entry name" value="RmlC-like cupins"/>
    <property type="match status" value="1"/>
</dbReference>
<evidence type="ECO:0000313" key="21">
    <source>
        <dbReference type="Proteomes" id="UP000601435"/>
    </source>
</evidence>
<dbReference type="InterPro" id="IPR045269">
    <property type="entry name" value="Atg1-like"/>
</dbReference>
<name>A0A812ZW76_9DINO</name>
<feature type="domain" description="EF-hand" evidence="19">
    <location>
        <begin position="1916"/>
        <end position="1951"/>
    </location>
</feature>
<evidence type="ECO:0000256" key="1">
    <source>
        <dbReference type="ARBA" id="ARBA00001946"/>
    </source>
</evidence>
<proteinExistence type="inferred from homology"/>
<dbReference type="SMART" id="SM00220">
    <property type="entry name" value="S_TKc"/>
    <property type="match status" value="1"/>
</dbReference>
<dbReference type="CDD" id="cd00051">
    <property type="entry name" value="EFh"/>
    <property type="match status" value="2"/>
</dbReference>
<comment type="similarity">
    <text evidence="13">Belongs to the protein kinase superfamily. Ser/Thr protein kinase family. CDPK subfamily.</text>
</comment>
<evidence type="ECO:0000256" key="4">
    <source>
        <dbReference type="ARBA" id="ARBA00022535"/>
    </source>
</evidence>
<evidence type="ECO:0000256" key="6">
    <source>
        <dbReference type="ARBA" id="ARBA00022723"/>
    </source>
</evidence>
<dbReference type="InterPro" id="IPR011051">
    <property type="entry name" value="RmlC_Cupin_sf"/>
</dbReference>
<dbReference type="GO" id="GO:0005737">
    <property type="term" value="C:cytoplasm"/>
    <property type="evidence" value="ECO:0007669"/>
    <property type="project" value="TreeGrafter"/>
</dbReference>
<dbReference type="InterPro" id="IPR014710">
    <property type="entry name" value="RmlC-like_jellyroll"/>
</dbReference>
<dbReference type="PROSITE" id="PS00018">
    <property type="entry name" value="EF_HAND_1"/>
    <property type="match status" value="2"/>
</dbReference>
<keyword evidence="10" id="KW-0106">Calcium</keyword>
<dbReference type="PROSITE" id="PS50011">
    <property type="entry name" value="PROTEIN_KINASE_DOM"/>
    <property type="match status" value="1"/>
</dbReference>
<comment type="cofactor">
    <cofactor evidence="1">
        <name>Mg(2+)</name>
        <dbReference type="ChEBI" id="CHEBI:18420"/>
    </cofactor>
</comment>
<comment type="catalytic activity">
    <reaction evidence="14">
        <text>L-threonyl-[protein] + ATP = O-phospho-L-threonyl-[protein] + ADP + H(+)</text>
        <dbReference type="Rhea" id="RHEA:46608"/>
        <dbReference type="Rhea" id="RHEA-COMP:11060"/>
        <dbReference type="Rhea" id="RHEA-COMP:11605"/>
        <dbReference type="ChEBI" id="CHEBI:15378"/>
        <dbReference type="ChEBI" id="CHEBI:30013"/>
        <dbReference type="ChEBI" id="CHEBI:30616"/>
        <dbReference type="ChEBI" id="CHEBI:61977"/>
        <dbReference type="ChEBI" id="CHEBI:456216"/>
        <dbReference type="EC" id="2.7.11.1"/>
    </reaction>
</comment>
<dbReference type="GO" id="GO:0010506">
    <property type="term" value="P:regulation of autophagy"/>
    <property type="evidence" value="ECO:0007669"/>
    <property type="project" value="InterPro"/>
</dbReference>
<evidence type="ECO:0000256" key="16">
    <source>
        <dbReference type="PROSITE-ProRule" id="PRU10141"/>
    </source>
</evidence>
<sequence>MQLATPLIQGASIGCPRALECCACILWLLGWCCLTKLVSGEPSLYILCLSAAVHVRIPPPLGQGLPLPDFLLIYLTGHSTVYAVCFGGLFWWSSSSWRLCWLLASLLCFLATARRRWALSRLPTVSSDSRALRPSQPILTLLHPYLYYFLSELPGASEVVRIQRMDPPSLRMPIDVWRSSADLASRPVLFLIHGGAWRGGEARCSPQAPVLQALASSGFLVVSCEYRRLPGTQWPMQLEDCEAAFKWLQDEAATLGADLSKVSIAGTSAGGHIAALLLARMLSDRSENAEHGIRVSAMLLFYPALDPADRTGNTVCSPFSCSCLGVRREMSFLAWYFEKFVLQDPQLWPSAEPLGLLQSASQEVATVWPPTLIIHGEMDGVVPVEHSRSFLASLAAASAGDSCESDTGGDGSGREFRSVDRLLVVPLARHIFEIAAGDLASASYDAAIGWLSQVQDRWRQGSPIKKIVLCCSDIDSSALVVISACATGMSEVDGAMSPGLFRSSYQRDLETARSLLQRLRRGPANDESNGSEIAQTSRPCARFLVWRVLENWDGQGLSDRRACLAVILAEALLLNRVAALPTFTLAGQHNNGTSRASDLMEYLSLRHIPVQTVPLKSLPSRVWQDAMDVHGELNPVQWRDVSASALIRYSSREGFWKSGIHASVMKLAGLFHGTGMQPTAGLFDPSTRVAEAATQVRLRLGLGPAYIGVHVRRGDKLLIPGLDLATTPEAVAERVAHLAPPGVRTVYVATNDTQADYGTALLKRGFQCFSSHCWLPSVSDNFFLFAVEMQIVDAASVSIRTFNDSMPWYRAGLAKPSHCLLDRSMHDYVFGFSATGSCCTWPQSLVLLDPEALWQTAADDRAEETPSEPAVAEPVTKYSIVVLEGRSSEGSRWWEFPASIWPMEASGKVHEVTLEFLEPWLRSAPKREISTWTEYFGALAAFTDDISEGLTRRSTLYGFENVSRRHRHLTSAAIPRRGAVFCYVSVGRVSVRDQYGSFDIVAGQYCVAPAPVRFELSSKTRLVAVHTHPFQPLRTIGGPIESKGRLRYVDGCSDTLLVAPPKLSDPCLNLLHFPPGIHQTLHTHPSVRCGLIASGAGYCMDGDHRKMELQEGMVWAIPKDAVHSFHTAESKEELNVIAFHPDSDWGPLDEDHPMLNRTWVDGAKIDNCTESHRRADMLLTDQSRALHLASFLQANVGTKPPEPGADSGCRGHWAVHLAVLADDFRPIELTKEPAASDTSSTQYCRAALKTEQAARCGPQQLSLCIGDTRAADGSCSQARRVRLDTSSGLLSAFFHQHHGPFMCLQPLTIPSQSLAFLLCADLRRAMGYRIGGPWGSAPPDAAKKRLQANRADENRFVTTYNKTFCLSKSQSATVVNPPKKMLLPQIGGDVQNAPFKGAPTAVTQANTINPIATMSMTKSMTKSLSNSSLQLAGRALSTDVLRMNASYEEVTGTLMLKTFKNRDMRRKCLELLARPDLRDIAQDLFKQADADGSGELEFPEIQKVLERLHDEMDLPLPNRDLVESLLKRFDTTGRKVLGQYDFYELLVSQLRRSAFDRGSVLGREFFLTKGKQDVWEVFRREKQLGTGSFGTAYKAKHIKTGEERVIKAVKKSRTALPLDEIEQEILIMRQIDHPNIVRLFEWYEDGNRIYLVLDYLKGGSLKDVVLQLNKKDERGLKEAWIREVIQQSAGGLAYCHALRLIHKDLKDENIMLLQKSANWEKPHVVIIDLGVAEMFSIADPAGRMIGGTPTTMAPEVWMGTFGPKCDVWSLGCIMFELCTGSLPFMATTLQPSAWTRLHKRGPKWDDMKTCADSKVLCKAMLQYDEEQRPSMSEILGKPPPRIAAHELKFVPPEKFASFLNAHKMHRARQGLLLEIAARLPFRRAGEIIRMFSEVDQDKTGTITLDELRAYFTKVGIHDEDLDKTFATLDVDKDGQLSFSEFAAGALLLYQDALEDELHYLFETCDKDNDGILNSQEAETFLSSVRAATDLGGRVSSRTEAFLQSGQISFQQLHLGSRSPANCNSLRRKSSNKPNRLTVLLCGLSMRWRESPEEMRELPQEGFLDGAAVLSTFKRSVLPPL</sequence>
<dbReference type="PANTHER" id="PTHR24348:SF68">
    <property type="entry name" value="SERINE_THREONINE-PROTEIN KINASE ATG1C"/>
    <property type="match status" value="1"/>
</dbReference>
<dbReference type="Gene3D" id="3.40.50.11350">
    <property type="match status" value="1"/>
</dbReference>
<feature type="transmembrane region" description="Helical" evidence="17">
    <location>
        <begin position="99"/>
        <end position="117"/>
    </location>
</feature>
<dbReference type="SMART" id="SM00054">
    <property type="entry name" value="EFh"/>
    <property type="match status" value="4"/>
</dbReference>
<evidence type="ECO:0000313" key="20">
    <source>
        <dbReference type="EMBL" id="CAE7843496.1"/>
    </source>
</evidence>
<dbReference type="Proteomes" id="UP000601435">
    <property type="component" value="Unassembled WGS sequence"/>
</dbReference>
<evidence type="ECO:0000259" key="18">
    <source>
        <dbReference type="PROSITE" id="PS50011"/>
    </source>
</evidence>
<dbReference type="Pfam" id="PF20434">
    <property type="entry name" value="BD-FAE"/>
    <property type="match status" value="1"/>
</dbReference>
<dbReference type="SUPFAM" id="SSF47473">
    <property type="entry name" value="EF-hand"/>
    <property type="match status" value="1"/>
</dbReference>
<dbReference type="PANTHER" id="PTHR24348">
    <property type="entry name" value="SERINE/THREONINE-PROTEIN KINASE UNC-51-RELATED"/>
    <property type="match status" value="1"/>
</dbReference>
<dbReference type="GO" id="GO:0030553">
    <property type="term" value="F:cGMP binding"/>
    <property type="evidence" value="ECO:0007669"/>
    <property type="project" value="UniProtKB-KW"/>
</dbReference>
<dbReference type="InterPro" id="IPR002048">
    <property type="entry name" value="EF_hand_dom"/>
</dbReference>
<reference evidence="20" key="1">
    <citation type="submission" date="2021-02" db="EMBL/GenBank/DDBJ databases">
        <authorList>
            <person name="Dougan E. K."/>
            <person name="Rhodes N."/>
            <person name="Thang M."/>
            <person name="Chan C."/>
        </authorList>
    </citation>
    <scope>NUCLEOTIDE SEQUENCE</scope>
</reference>
<dbReference type="SUPFAM" id="SSF53474">
    <property type="entry name" value="alpha/beta-Hydrolases"/>
    <property type="match status" value="1"/>
</dbReference>
<evidence type="ECO:0000256" key="2">
    <source>
        <dbReference type="ARBA" id="ARBA00012513"/>
    </source>
</evidence>
<dbReference type="InterPro" id="IPR011009">
    <property type="entry name" value="Kinase-like_dom_sf"/>
</dbReference>
<organism evidence="20 21">
    <name type="scientific">Symbiodinium necroappetens</name>
    <dbReference type="NCBI Taxonomy" id="1628268"/>
    <lineage>
        <taxon>Eukaryota</taxon>
        <taxon>Sar</taxon>
        <taxon>Alveolata</taxon>
        <taxon>Dinophyceae</taxon>
        <taxon>Suessiales</taxon>
        <taxon>Symbiodiniaceae</taxon>
        <taxon>Symbiodinium</taxon>
    </lineage>
</organism>
<comment type="catalytic activity">
    <reaction evidence="15">
        <text>L-seryl-[protein] + ATP = O-phospho-L-seryl-[protein] + ADP + H(+)</text>
        <dbReference type="Rhea" id="RHEA:17989"/>
        <dbReference type="Rhea" id="RHEA-COMP:9863"/>
        <dbReference type="Rhea" id="RHEA-COMP:11604"/>
        <dbReference type="ChEBI" id="CHEBI:15378"/>
        <dbReference type="ChEBI" id="CHEBI:29999"/>
        <dbReference type="ChEBI" id="CHEBI:30616"/>
        <dbReference type="ChEBI" id="CHEBI:83421"/>
        <dbReference type="ChEBI" id="CHEBI:456216"/>
        <dbReference type="EC" id="2.7.11.1"/>
    </reaction>
</comment>
<keyword evidence="5" id="KW-0808">Transferase</keyword>
<dbReference type="EMBL" id="CAJNJA010051252">
    <property type="protein sequence ID" value="CAE7843496.1"/>
    <property type="molecule type" value="Genomic_DNA"/>
</dbReference>
<dbReference type="PROSITE" id="PS00108">
    <property type="entry name" value="PROTEIN_KINASE_ST"/>
    <property type="match status" value="1"/>
</dbReference>
<keyword evidence="21" id="KW-1185">Reference proteome</keyword>
<evidence type="ECO:0000256" key="7">
    <source>
        <dbReference type="ARBA" id="ARBA00022737"/>
    </source>
</evidence>
<keyword evidence="3" id="KW-0723">Serine/threonine-protein kinase</keyword>
<dbReference type="InterPro" id="IPR029058">
    <property type="entry name" value="AB_hydrolase_fold"/>
</dbReference>
<dbReference type="Gene3D" id="1.10.238.10">
    <property type="entry name" value="EF-hand"/>
    <property type="match status" value="2"/>
</dbReference>
<dbReference type="SUPFAM" id="SSF56112">
    <property type="entry name" value="Protein kinase-like (PK-like)"/>
    <property type="match status" value="1"/>
</dbReference>
<feature type="binding site" evidence="16">
    <location>
        <position position="1611"/>
    </location>
    <ligand>
        <name>ATP</name>
        <dbReference type="ChEBI" id="CHEBI:30616"/>
    </ligand>
</feature>
<dbReference type="InterPro" id="IPR049492">
    <property type="entry name" value="BD-FAE-like_dom"/>
</dbReference>
<evidence type="ECO:0000256" key="11">
    <source>
        <dbReference type="ARBA" id="ARBA00022840"/>
    </source>
</evidence>
<dbReference type="InterPro" id="IPR000719">
    <property type="entry name" value="Prot_kinase_dom"/>
</dbReference>
<evidence type="ECO:0000256" key="8">
    <source>
        <dbReference type="ARBA" id="ARBA00022741"/>
    </source>
</evidence>
<dbReference type="Gene3D" id="2.60.120.10">
    <property type="entry name" value="Jelly Rolls"/>
    <property type="match status" value="1"/>
</dbReference>
<keyword evidence="12" id="KW-0142">cGMP-binding</keyword>
<keyword evidence="7" id="KW-0677">Repeat</keyword>
<dbReference type="Pfam" id="PF13499">
    <property type="entry name" value="EF-hand_7"/>
    <property type="match status" value="1"/>
</dbReference>
<feature type="domain" description="EF-hand" evidence="19">
    <location>
        <begin position="1882"/>
        <end position="1915"/>
    </location>
</feature>
<dbReference type="OrthoDB" id="1903705at2759"/>
<evidence type="ECO:0000256" key="13">
    <source>
        <dbReference type="ARBA" id="ARBA00024334"/>
    </source>
</evidence>
<dbReference type="InterPro" id="IPR018247">
    <property type="entry name" value="EF_Hand_1_Ca_BS"/>
</dbReference>
<dbReference type="FunFam" id="3.30.200.20:FF:000315">
    <property type="entry name" value="Calcium-dependent protein kinase 3"/>
    <property type="match status" value="1"/>
</dbReference>
<keyword evidence="9" id="KW-0418">Kinase</keyword>
<evidence type="ECO:0000256" key="5">
    <source>
        <dbReference type="ARBA" id="ARBA00022679"/>
    </source>
</evidence>
<keyword evidence="17" id="KW-1133">Transmembrane helix</keyword>
<keyword evidence="6" id="KW-0479">Metal-binding</keyword>
<keyword evidence="11 16" id="KW-0067">ATP-binding</keyword>
<evidence type="ECO:0000256" key="9">
    <source>
        <dbReference type="ARBA" id="ARBA00022777"/>
    </source>
</evidence>
<dbReference type="PROSITE" id="PS00107">
    <property type="entry name" value="PROTEIN_KINASE_ATP"/>
    <property type="match status" value="1"/>
</dbReference>
<dbReference type="Gene3D" id="3.40.50.1820">
    <property type="entry name" value="alpha/beta hydrolase"/>
    <property type="match status" value="1"/>
</dbReference>
<dbReference type="GO" id="GO:0004674">
    <property type="term" value="F:protein serine/threonine kinase activity"/>
    <property type="evidence" value="ECO:0007669"/>
    <property type="project" value="UniProtKB-KW"/>
</dbReference>
<dbReference type="Pfam" id="PF00069">
    <property type="entry name" value="Pkinase"/>
    <property type="match status" value="1"/>
</dbReference>
<evidence type="ECO:0000259" key="19">
    <source>
        <dbReference type="PROSITE" id="PS50222"/>
    </source>
</evidence>
<dbReference type="InterPro" id="IPR017441">
    <property type="entry name" value="Protein_kinase_ATP_BS"/>
</dbReference>
<evidence type="ECO:0000256" key="15">
    <source>
        <dbReference type="ARBA" id="ARBA00048679"/>
    </source>
</evidence>
<dbReference type="InterPro" id="IPR008271">
    <property type="entry name" value="Ser/Thr_kinase_AS"/>
</dbReference>
<dbReference type="InterPro" id="IPR011992">
    <property type="entry name" value="EF-hand-dom_pair"/>
</dbReference>
<evidence type="ECO:0000256" key="14">
    <source>
        <dbReference type="ARBA" id="ARBA00047899"/>
    </source>
</evidence>
<keyword evidence="8 16" id="KW-0547">Nucleotide-binding</keyword>
<evidence type="ECO:0000256" key="10">
    <source>
        <dbReference type="ARBA" id="ARBA00022837"/>
    </source>
</evidence>
<evidence type="ECO:0000256" key="12">
    <source>
        <dbReference type="ARBA" id="ARBA00022992"/>
    </source>
</evidence>
<keyword evidence="17" id="KW-0472">Membrane</keyword>
<protein>
    <recommendedName>
        <fullName evidence="2">non-specific serine/threonine protein kinase</fullName>
        <ecNumber evidence="2">2.7.11.1</ecNumber>
    </recommendedName>
</protein>
<gene>
    <name evidence="20" type="primary">CPK20</name>
    <name evidence="20" type="ORF">SNEC2469_LOCUS25768</name>
</gene>
<evidence type="ECO:0000256" key="17">
    <source>
        <dbReference type="SAM" id="Phobius"/>
    </source>
</evidence>
<comment type="caution">
    <text evidence="20">The sequence shown here is derived from an EMBL/GenBank/DDBJ whole genome shotgun (WGS) entry which is preliminary data.</text>
</comment>
<dbReference type="EC" id="2.7.11.1" evidence="2"/>
<keyword evidence="4" id="KW-0140">cGMP</keyword>
<evidence type="ECO:0000256" key="3">
    <source>
        <dbReference type="ARBA" id="ARBA00022527"/>
    </source>
</evidence>
<dbReference type="GO" id="GO:0005509">
    <property type="term" value="F:calcium ion binding"/>
    <property type="evidence" value="ECO:0007669"/>
    <property type="project" value="InterPro"/>
</dbReference>
<dbReference type="Gene3D" id="1.10.510.10">
    <property type="entry name" value="Transferase(Phosphotransferase) domain 1"/>
    <property type="match status" value="1"/>
</dbReference>
<dbReference type="GO" id="GO:0005524">
    <property type="term" value="F:ATP binding"/>
    <property type="evidence" value="ECO:0007669"/>
    <property type="project" value="UniProtKB-UniRule"/>
</dbReference>
<feature type="transmembrane region" description="Helical" evidence="17">
    <location>
        <begin position="71"/>
        <end position="92"/>
    </location>
</feature>
<dbReference type="Pfam" id="PF13202">
    <property type="entry name" value="EF-hand_5"/>
    <property type="match status" value="1"/>
</dbReference>
<feature type="domain" description="EF-hand" evidence="19">
    <location>
        <begin position="1476"/>
        <end position="1511"/>
    </location>
</feature>
<feature type="domain" description="Protein kinase" evidence="18">
    <location>
        <begin position="1578"/>
        <end position="1842"/>
    </location>
</feature>
<keyword evidence="17" id="KW-0812">Transmembrane</keyword>
<feature type="domain" description="EF-hand" evidence="19">
    <location>
        <begin position="1952"/>
        <end position="1987"/>
    </location>
</feature>
<dbReference type="PROSITE" id="PS50222">
    <property type="entry name" value="EF_HAND_2"/>
    <property type="match status" value="4"/>
</dbReference>
<accession>A0A812ZW76</accession>